<protein>
    <submittedName>
        <fullName evidence="3">Plasmid stabilization protein</fullName>
    </submittedName>
</protein>
<sequence>MIVRLSDVAIAELEAIADYIARDNPRARDNPQRAVTFVREIRDKCMSLAAMPLAFPLVPRFERHGVRHRVYGNYQIFYRVVGDPPARIDILHVLHGARDYAAVLF</sequence>
<reference evidence="3 4" key="1">
    <citation type="submission" date="2015-12" db="EMBL/GenBank/DDBJ databases">
        <title>Diversity of Burkholderia near neighbor genomes.</title>
        <authorList>
            <person name="Sahl J."/>
            <person name="Wagner D."/>
            <person name="Keim P."/>
        </authorList>
    </citation>
    <scope>NUCLEOTIDE SEQUENCE [LARGE SCALE GENOMIC DNA]</scope>
    <source>
        <strain evidence="3 4">MSMB1184WGS</strain>
    </source>
</reference>
<dbReference type="InterPro" id="IPR051803">
    <property type="entry name" value="TA_system_RelE-like_toxin"/>
</dbReference>
<gene>
    <name evidence="3" type="ORF">WT26_21770</name>
</gene>
<evidence type="ECO:0000313" key="3">
    <source>
        <dbReference type="EMBL" id="AOK20928.1"/>
    </source>
</evidence>
<proteinExistence type="inferred from homology"/>
<organism evidence="3 4">
    <name type="scientific">Burkholderia cepacia</name>
    <name type="common">Pseudomonas cepacia</name>
    <dbReference type="NCBI Taxonomy" id="292"/>
    <lineage>
        <taxon>Bacteria</taxon>
        <taxon>Pseudomonadati</taxon>
        <taxon>Pseudomonadota</taxon>
        <taxon>Betaproteobacteria</taxon>
        <taxon>Burkholderiales</taxon>
        <taxon>Burkholderiaceae</taxon>
        <taxon>Burkholderia</taxon>
        <taxon>Burkholderia cepacia complex</taxon>
    </lineage>
</organism>
<name>A0A1B4Q431_BURCE</name>
<dbReference type="Proteomes" id="UP000094776">
    <property type="component" value="Chromosome 2"/>
</dbReference>
<accession>A0A1B4Q431</accession>
<evidence type="ECO:0000256" key="2">
    <source>
        <dbReference type="ARBA" id="ARBA00022649"/>
    </source>
</evidence>
<evidence type="ECO:0000256" key="1">
    <source>
        <dbReference type="ARBA" id="ARBA00006226"/>
    </source>
</evidence>
<comment type="similarity">
    <text evidence="1">Belongs to the RelE toxin family.</text>
</comment>
<dbReference type="Pfam" id="PF05016">
    <property type="entry name" value="ParE_toxin"/>
    <property type="match status" value="1"/>
</dbReference>
<dbReference type="PANTHER" id="PTHR33755:SF6">
    <property type="entry name" value="PLASMID STABILIZATION SYSTEM PROTEIN"/>
    <property type="match status" value="1"/>
</dbReference>
<evidence type="ECO:0000313" key="4">
    <source>
        <dbReference type="Proteomes" id="UP000094776"/>
    </source>
</evidence>
<dbReference type="AlphaFoldDB" id="A0A1B4Q431"/>
<dbReference type="Gene3D" id="3.30.2310.20">
    <property type="entry name" value="RelE-like"/>
    <property type="match status" value="1"/>
</dbReference>
<dbReference type="PANTHER" id="PTHR33755">
    <property type="entry name" value="TOXIN PARE1-RELATED"/>
    <property type="match status" value="1"/>
</dbReference>
<dbReference type="InterPro" id="IPR007712">
    <property type="entry name" value="RelE/ParE_toxin"/>
</dbReference>
<keyword evidence="2" id="KW-1277">Toxin-antitoxin system</keyword>
<dbReference type="EMBL" id="CP013444">
    <property type="protein sequence ID" value="AOK20928.1"/>
    <property type="molecule type" value="Genomic_DNA"/>
</dbReference>
<dbReference type="RefSeq" id="WP_069275106.1">
    <property type="nucleotide sequence ID" value="NZ_CP013444.1"/>
</dbReference>
<dbReference type="InterPro" id="IPR035093">
    <property type="entry name" value="RelE/ParE_toxin_dom_sf"/>
</dbReference>